<keyword evidence="2" id="KW-1185">Reference proteome</keyword>
<proteinExistence type="predicted"/>
<evidence type="ECO:0000313" key="1">
    <source>
        <dbReference type="EMBL" id="TDS85981.1"/>
    </source>
</evidence>
<dbReference type="Gene3D" id="3.40.50.450">
    <property type="match status" value="1"/>
</dbReference>
<protein>
    <recommendedName>
        <fullName evidence="3">Nucleoside 2-deoxyribosyltransferase-like protein</fullName>
    </recommendedName>
</protein>
<dbReference type="Proteomes" id="UP000294506">
    <property type="component" value="Unassembled WGS sequence"/>
</dbReference>
<dbReference type="EMBL" id="SOAN01000004">
    <property type="protein sequence ID" value="TDS85981.1"/>
    <property type="molecule type" value="Genomic_DNA"/>
</dbReference>
<evidence type="ECO:0000313" key="2">
    <source>
        <dbReference type="Proteomes" id="UP000294506"/>
    </source>
</evidence>
<evidence type="ECO:0008006" key="3">
    <source>
        <dbReference type="Google" id="ProtNLM"/>
    </source>
</evidence>
<comment type="caution">
    <text evidence="1">The sequence shown here is derived from an EMBL/GenBank/DDBJ whole genome shotgun (WGS) entry which is preliminary data.</text>
</comment>
<dbReference type="SUPFAM" id="SSF52309">
    <property type="entry name" value="N-(deoxy)ribosyltransferase-like"/>
    <property type="match status" value="1"/>
</dbReference>
<gene>
    <name evidence="1" type="ORF">EV640_1043</name>
</gene>
<name>A0A4R7G3Z0_9MICC</name>
<organism evidence="1 2">
    <name type="scientific">Nesterenkonia aurantiaca</name>
    <dbReference type="NCBI Taxonomy" id="1436010"/>
    <lineage>
        <taxon>Bacteria</taxon>
        <taxon>Bacillati</taxon>
        <taxon>Actinomycetota</taxon>
        <taxon>Actinomycetes</taxon>
        <taxon>Micrococcales</taxon>
        <taxon>Micrococcaceae</taxon>
        <taxon>Nesterenkonia</taxon>
    </lineage>
</organism>
<reference evidence="1 2" key="1">
    <citation type="submission" date="2019-03" db="EMBL/GenBank/DDBJ databases">
        <title>Genomic Encyclopedia of Type Strains, Phase III (KMG-III): the genomes of soil and plant-associated and newly described type strains.</title>
        <authorList>
            <person name="Whitman W."/>
        </authorList>
    </citation>
    <scope>NUCLEOTIDE SEQUENCE [LARGE SCALE GENOMIC DNA]</scope>
    <source>
        <strain evidence="1 2">DSM 27373</strain>
    </source>
</reference>
<accession>A0A4R7G3Z0</accession>
<sequence>MGDGPLYNLLMGYTGGEADTNRMLEHTSDVVRQYVAPSTDGGSTRGPIRTERLLNLPSLVMPETGYDGEPQIARIGRISEIVHSGRNYRYTFIPNPAIDPIPSPRIEAAGNALDISAWEFHRTHWAVKDVDLYRVLDEHVSGARRRPKVLNFPTREFIEPDLVAVMMPFGAGFQPVYEAIRQGVEASGMRCIRADDIWERDHIMDDVLSLIWRARVVVADLSGKNPNVFYETGIAHTLGRDVILVTQTLDDVPFDLRPIRTLPYHNNGEGRQALAEGIDRRLQTLTAASAS</sequence>
<dbReference type="AlphaFoldDB" id="A0A4R7G3Z0"/>